<dbReference type="RefSeq" id="WP_188936493.1">
    <property type="nucleotide sequence ID" value="NZ_BMJC01000005.1"/>
</dbReference>
<evidence type="ECO:0000313" key="1">
    <source>
        <dbReference type="EMBL" id="GGB18124.1"/>
    </source>
</evidence>
<gene>
    <name evidence="1" type="ORF">GCM10011511_47410</name>
</gene>
<evidence type="ECO:0008006" key="3">
    <source>
        <dbReference type="Google" id="ProtNLM"/>
    </source>
</evidence>
<evidence type="ECO:0000313" key="2">
    <source>
        <dbReference type="Proteomes" id="UP000607559"/>
    </source>
</evidence>
<keyword evidence="2" id="KW-1185">Reference proteome</keyword>
<sequence>MHHAPVPQKDITDVLHFLFPHKKDKPPDTLTDVRKLTISGLPAVGYTLTTRTAVTLTGNAAFRVDTNAKISTITSSVAYTQNRQFTFPLETSIWTKNNKYNFVGDIHYMNYPQSTFGLGSNSWIGNEDPMTYNYIRFYEIVLRKITADFFAGAGYILDWRYEIAEFNPTPAVPSDYQKYGSPENTLSTGLTLNALYDTRDNSINPYKGFYSNLQYRNNFTFMGSTSNWQSLIIDVRKFLNFPVGSHNVLAFWNYDWLILEGKPPFLDLPSTNWDTYSSTGRGYIQGRFRGDEMVYLESEYRFPLTPDGLLGSVIFLNGESFSGLNSHRLQSVQPGYGAGIRIKLNKTSRTNVDIDYGLGNQGSRGLFVNIGELF</sequence>
<dbReference type="Proteomes" id="UP000607559">
    <property type="component" value="Unassembled WGS sequence"/>
</dbReference>
<comment type="caution">
    <text evidence="1">The sequence shown here is derived from an EMBL/GenBank/DDBJ whole genome shotgun (WGS) entry which is preliminary data.</text>
</comment>
<dbReference type="AlphaFoldDB" id="A0A8J2UHT9"/>
<protein>
    <recommendedName>
        <fullName evidence="3">Bacterial surface antigen (D15) domain-containing protein</fullName>
    </recommendedName>
</protein>
<organism evidence="1 2">
    <name type="scientific">Puia dinghuensis</name>
    <dbReference type="NCBI Taxonomy" id="1792502"/>
    <lineage>
        <taxon>Bacteria</taxon>
        <taxon>Pseudomonadati</taxon>
        <taxon>Bacteroidota</taxon>
        <taxon>Chitinophagia</taxon>
        <taxon>Chitinophagales</taxon>
        <taxon>Chitinophagaceae</taxon>
        <taxon>Puia</taxon>
    </lineage>
</organism>
<dbReference type="EMBL" id="BMJC01000005">
    <property type="protein sequence ID" value="GGB18124.1"/>
    <property type="molecule type" value="Genomic_DNA"/>
</dbReference>
<reference evidence="1" key="2">
    <citation type="submission" date="2020-09" db="EMBL/GenBank/DDBJ databases">
        <authorList>
            <person name="Sun Q."/>
            <person name="Zhou Y."/>
        </authorList>
    </citation>
    <scope>NUCLEOTIDE SEQUENCE</scope>
    <source>
        <strain evidence="1">CGMCC 1.15448</strain>
    </source>
</reference>
<reference evidence="1" key="1">
    <citation type="journal article" date="2014" name="Int. J. Syst. Evol. Microbiol.">
        <title>Complete genome sequence of Corynebacterium casei LMG S-19264T (=DSM 44701T), isolated from a smear-ripened cheese.</title>
        <authorList>
            <consortium name="US DOE Joint Genome Institute (JGI-PGF)"/>
            <person name="Walter F."/>
            <person name="Albersmeier A."/>
            <person name="Kalinowski J."/>
            <person name="Ruckert C."/>
        </authorList>
    </citation>
    <scope>NUCLEOTIDE SEQUENCE</scope>
    <source>
        <strain evidence="1">CGMCC 1.15448</strain>
    </source>
</reference>
<proteinExistence type="predicted"/>
<accession>A0A8J2UHT9</accession>
<dbReference type="Gene3D" id="2.40.160.50">
    <property type="entry name" value="membrane protein fhac: a member of the omp85/tpsb transporter family"/>
    <property type="match status" value="1"/>
</dbReference>
<name>A0A8J2UHT9_9BACT</name>